<evidence type="ECO:0000313" key="8">
    <source>
        <dbReference type="Proteomes" id="UP000183317"/>
    </source>
</evidence>
<evidence type="ECO:0000313" key="7">
    <source>
        <dbReference type="EMBL" id="OGE64542.1"/>
    </source>
</evidence>
<organism evidence="7 8">
    <name type="scientific">Candidatus Daviesbacteria bacterium RIFCSPLOWO2_02_FULL_36_8</name>
    <dbReference type="NCBI Taxonomy" id="1797793"/>
    <lineage>
        <taxon>Bacteria</taxon>
        <taxon>Candidatus Daviesiibacteriota</taxon>
    </lineage>
</organism>
<evidence type="ECO:0000256" key="5">
    <source>
        <dbReference type="SAM" id="Coils"/>
    </source>
</evidence>
<dbReference type="GO" id="GO:0006508">
    <property type="term" value="P:proteolysis"/>
    <property type="evidence" value="ECO:0007669"/>
    <property type="project" value="UniProtKB-KW"/>
</dbReference>
<sequence>MKKIYLFIIFLIILLIALKIPNSLQVPALTNLFYFSVCDQPIRYRIDEIDPQFKLSKNNFTSYVNDAAQIWNNALNKNLFAYDPEGSLSINLIYDERQSLTEQVTKLEETVKSDQQNLKPEINQYQSLSAEFNRKVDELNKEIDDWNQKGGAPEEEYNKLIQKQKDLKKQADSLNKMSQDLNNSTDKYNTQVNQLNQSISTLNYALEEKPEEGVFKYPENRIEIYLNINSQELIHTLAHELGHSIGLNHIDNRKAIMYSKTNSSIKLSEDDISALENICKEKSIFELAKHYFNLFLIQYKNKLENLN</sequence>
<evidence type="ECO:0000259" key="6">
    <source>
        <dbReference type="Pfam" id="PF00413"/>
    </source>
</evidence>
<dbReference type="EMBL" id="MFDU01000009">
    <property type="protein sequence ID" value="OGE64542.1"/>
    <property type="molecule type" value="Genomic_DNA"/>
</dbReference>
<evidence type="ECO:0000256" key="2">
    <source>
        <dbReference type="ARBA" id="ARBA00022723"/>
    </source>
</evidence>
<dbReference type="InterPro" id="IPR024079">
    <property type="entry name" value="MetalloPept_cat_dom_sf"/>
</dbReference>
<dbReference type="GO" id="GO:0031012">
    <property type="term" value="C:extracellular matrix"/>
    <property type="evidence" value="ECO:0007669"/>
    <property type="project" value="InterPro"/>
</dbReference>
<evidence type="ECO:0000256" key="4">
    <source>
        <dbReference type="ARBA" id="ARBA00022833"/>
    </source>
</evidence>
<keyword evidence="2" id="KW-0479">Metal-binding</keyword>
<gene>
    <name evidence="7" type="ORF">A3J13_00750</name>
</gene>
<accession>A0A1F5MGR1</accession>
<dbReference type="Gene3D" id="3.40.390.10">
    <property type="entry name" value="Collagenase (Catalytic Domain)"/>
    <property type="match status" value="1"/>
</dbReference>
<keyword evidence="1" id="KW-0645">Protease</keyword>
<dbReference type="GO" id="GO:0004222">
    <property type="term" value="F:metalloendopeptidase activity"/>
    <property type="evidence" value="ECO:0007669"/>
    <property type="project" value="InterPro"/>
</dbReference>
<evidence type="ECO:0000256" key="3">
    <source>
        <dbReference type="ARBA" id="ARBA00022801"/>
    </source>
</evidence>
<protein>
    <recommendedName>
        <fullName evidence="6">Peptidase M10 metallopeptidase domain-containing protein</fullName>
    </recommendedName>
</protein>
<evidence type="ECO:0000256" key="1">
    <source>
        <dbReference type="ARBA" id="ARBA00022670"/>
    </source>
</evidence>
<dbReference type="SUPFAM" id="SSF55486">
    <property type="entry name" value="Metalloproteases ('zincins'), catalytic domain"/>
    <property type="match status" value="1"/>
</dbReference>
<proteinExistence type="predicted"/>
<dbReference type="AlphaFoldDB" id="A0A1F5MGR1"/>
<reference evidence="7 8" key="1">
    <citation type="journal article" date="2016" name="Nat. Commun.">
        <title>Thousands of microbial genomes shed light on interconnected biogeochemical processes in an aquifer system.</title>
        <authorList>
            <person name="Anantharaman K."/>
            <person name="Brown C.T."/>
            <person name="Hug L.A."/>
            <person name="Sharon I."/>
            <person name="Castelle C.J."/>
            <person name="Probst A.J."/>
            <person name="Thomas B.C."/>
            <person name="Singh A."/>
            <person name="Wilkins M.J."/>
            <person name="Karaoz U."/>
            <person name="Brodie E.L."/>
            <person name="Williams K.H."/>
            <person name="Hubbard S.S."/>
            <person name="Banfield J.F."/>
        </authorList>
    </citation>
    <scope>NUCLEOTIDE SEQUENCE [LARGE SCALE GENOMIC DNA]</scope>
</reference>
<dbReference type="Proteomes" id="UP000183317">
    <property type="component" value="Unassembled WGS sequence"/>
</dbReference>
<dbReference type="InterPro" id="IPR001818">
    <property type="entry name" value="Pept_M10_metallopeptidase"/>
</dbReference>
<keyword evidence="4" id="KW-0862">Zinc</keyword>
<comment type="caution">
    <text evidence="7">The sequence shown here is derived from an EMBL/GenBank/DDBJ whole genome shotgun (WGS) entry which is preliminary data.</text>
</comment>
<dbReference type="Pfam" id="PF00413">
    <property type="entry name" value="Peptidase_M10"/>
    <property type="match status" value="1"/>
</dbReference>
<feature type="domain" description="Peptidase M10 metallopeptidase" evidence="6">
    <location>
        <begin position="43"/>
        <end position="278"/>
    </location>
</feature>
<feature type="coiled-coil region" evidence="5">
    <location>
        <begin position="90"/>
        <end position="184"/>
    </location>
</feature>
<keyword evidence="5" id="KW-0175">Coiled coil</keyword>
<dbReference type="GO" id="GO:0008270">
    <property type="term" value="F:zinc ion binding"/>
    <property type="evidence" value="ECO:0007669"/>
    <property type="project" value="InterPro"/>
</dbReference>
<keyword evidence="3" id="KW-0378">Hydrolase</keyword>
<name>A0A1F5MGR1_9BACT</name>